<dbReference type="GO" id="GO:0016853">
    <property type="term" value="F:isomerase activity"/>
    <property type="evidence" value="ECO:0007669"/>
    <property type="project" value="UniProtKB-KW"/>
</dbReference>
<sequence length="220" mass="23924">MDRTFTDDQLWAAIDAQRLRTAQLLEGLTAEQWRRPSLCEGWTVRDVAAHLTLQQVGPGTGLLMFMKHPGGVNRIIHESARDRAALPTEELIARLRASVGSRRHNMGLTGRETLIDVLVHGQDIAIPLGLDLEMPPQAAAEAATRVWTSRGTGRAKVFRDIALSGFRLVAEDVDWAVGEGLEIRGPISALLLLLTGRPAALPRLTGSGADTLRRHLATAP</sequence>
<dbReference type="InterPro" id="IPR017517">
    <property type="entry name" value="Maleyloyr_isom"/>
</dbReference>
<reference evidence="3" key="1">
    <citation type="journal article" date="2019" name="Int. J. Syst. Evol. Microbiol.">
        <title>The Global Catalogue of Microorganisms (GCM) 10K type strain sequencing project: providing services to taxonomists for standard genome sequencing and annotation.</title>
        <authorList>
            <consortium name="The Broad Institute Genomics Platform"/>
            <consortium name="The Broad Institute Genome Sequencing Center for Infectious Disease"/>
            <person name="Wu L."/>
            <person name="Ma J."/>
        </authorList>
    </citation>
    <scope>NUCLEOTIDE SEQUENCE [LARGE SCALE GENOMIC DNA]</scope>
    <source>
        <strain evidence="3">JCM 14735</strain>
    </source>
</reference>
<keyword evidence="2" id="KW-0413">Isomerase</keyword>
<dbReference type="InterPro" id="IPR024344">
    <property type="entry name" value="MDMPI_metal-binding"/>
</dbReference>
<keyword evidence="3" id="KW-1185">Reference proteome</keyword>
<gene>
    <name evidence="2" type="ORF">GCM10009767_20670</name>
</gene>
<dbReference type="Gene3D" id="1.20.120.450">
    <property type="entry name" value="dinb family like domain"/>
    <property type="match status" value="1"/>
</dbReference>
<evidence type="ECO:0000259" key="1">
    <source>
        <dbReference type="Pfam" id="PF11716"/>
    </source>
</evidence>
<comment type="caution">
    <text evidence="2">The sequence shown here is derived from an EMBL/GenBank/DDBJ whole genome shotgun (WGS) entry which is preliminary data.</text>
</comment>
<accession>A0ABP4WRY5</accession>
<dbReference type="Pfam" id="PF11716">
    <property type="entry name" value="MDMPI_N"/>
    <property type="match status" value="1"/>
</dbReference>
<dbReference type="EMBL" id="BAAAOA010000020">
    <property type="protein sequence ID" value="GAA1761507.1"/>
    <property type="molecule type" value="Genomic_DNA"/>
</dbReference>
<evidence type="ECO:0000313" key="2">
    <source>
        <dbReference type="EMBL" id="GAA1761507.1"/>
    </source>
</evidence>
<dbReference type="RefSeq" id="WP_344122210.1">
    <property type="nucleotide sequence ID" value="NZ_BAAAOA010000020.1"/>
</dbReference>
<name>A0ABP4WRY5_9MICC</name>
<dbReference type="InterPro" id="IPR034660">
    <property type="entry name" value="DinB/YfiT-like"/>
</dbReference>
<organism evidence="2 3">
    <name type="scientific">Kocuria aegyptia</name>
    <dbReference type="NCBI Taxonomy" id="330943"/>
    <lineage>
        <taxon>Bacteria</taxon>
        <taxon>Bacillati</taxon>
        <taxon>Actinomycetota</taxon>
        <taxon>Actinomycetes</taxon>
        <taxon>Micrococcales</taxon>
        <taxon>Micrococcaceae</taxon>
        <taxon>Kocuria</taxon>
    </lineage>
</organism>
<dbReference type="SUPFAM" id="SSF109854">
    <property type="entry name" value="DinB/YfiT-like putative metalloenzymes"/>
    <property type="match status" value="1"/>
</dbReference>
<protein>
    <submittedName>
        <fullName evidence="2">Maleylpyruvate isomerase family mycothiol-dependent enzyme</fullName>
    </submittedName>
</protein>
<feature type="domain" description="Mycothiol-dependent maleylpyruvate isomerase metal-binding" evidence="1">
    <location>
        <begin position="16"/>
        <end position="105"/>
    </location>
</feature>
<dbReference type="Proteomes" id="UP001501204">
    <property type="component" value="Unassembled WGS sequence"/>
</dbReference>
<evidence type="ECO:0000313" key="3">
    <source>
        <dbReference type="Proteomes" id="UP001501204"/>
    </source>
</evidence>
<dbReference type="NCBIfam" id="TIGR03083">
    <property type="entry name" value="maleylpyruvate isomerase family mycothiol-dependent enzyme"/>
    <property type="match status" value="1"/>
</dbReference>
<proteinExistence type="predicted"/>